<proteinExistence type="inferred from homology"/>
<dbReference type="Pfam" id="PF25183">
    <property type="entry name" value="OMP_b-brl_4"/>
    <property type="match status" value="2"/>
</dbReference>
<dbReference type="SUPFAM" id="SSF56935">
    <property type="entry name" value="Porins"/>
    <property type="match status" value="1"/>
</dbReference>
<keyword evidence="4 7" id="KW-0812">Transmembrane</keyword>
<dbReference type="Gene3D" id="2.60.40.1120">
    <property type="entry name" value="Carboxypeptidase-like, regulatory domain"/>
    <property type="match status" value="1"/>
</dbReference>
<evidence type="ECO:0000256" key="4">
    <source>
        <dbReference type="ARBA" id="ARBA00022692"/>
    </source>
</evidence>
<dbReference type="PANTHER" id="PTHR30069:SF46">
    <property type="entry name" value="OAR PROTEIN"/>
    <property type="match status" value="1"/>
</dbReference>
<gene>
    <name evidence="9" type="ORF">J2X05_003539</name>
</gene>
<dbReference type="Gene3D" id="2.40.170.20">
    <property type="entry name" value="TonB-dependent receptor, beta-barrel domain"/>
    <property type="match status" value="1"/>
</dbReference>
<dbReference type="RefSeq" id="WP_310074888.1">
    <property type="nucleotide sequence ID" value="NZ_JAVDVX010000007.1"/>
</dbReference>
<dbReference type="PANTHER" id="PTHR30069">
    <property type="entry name" value="TONB-DEPENDENT OUTER MEMBRANE RECEPTOR"/>
    <property type="match status" value="1"/>
</dbReference>
<dbReference type="SUPFAM" id="SSF117074">
    <property type="entry name" value="Hypothetical protein PA1324"/>
    <property type="match status" value="1"/>
</dbReference>
<evidence type="ECO:0000313" key="9">
    <source>
        <dbReference type="EMBL" id="MDR7091504.1"/>
    </source>
</evidence>
<reference evidence="9 10" key="1">
    <citation type="submission" date="2023-07" db="EMBL/GenBank/DDBJ databases">
        <title>Sorghum-associated microbial communities from plants grown in Nebraska, USA.</title>
        <authorList>
            <person name="Schachtman D."/>
        </authorList>
    </citation>
    <scope>NUCLEOTIDE SEQUENCE [LARGE SCALE GENOMIC DNA]</scope>
    <source>
        <strain evidence="9 10">BE190</strain>
    </source>
</reference>
<feature type="domain" description="TonB-dependent transporter Oar-like beta-barrel" evidence="8">
    <location>
        <begin position="253"/>
        <end position="323"/>
    </location>
</feature>
<dbReference type="EMBL" id="JAVDVX010000007">
    <property type="protein sequence ID" value="MDR7091504.1"/>
    <property type="molecule type" value="Genomic_DNA"/>
</dbReference>
<keyword evidence="9" id="KW-0675">Receptor</keyword>
<evidence type="ECO:0000256" key="2">
    <source>
        <dbReference type="ARBA" id="ARBA00022448"/>
    </source>
</evidence>
<dbReference type="InterPro" id="IPR036942">
    <property type="entry name" value="Beta-barrel_TonB_sf"/>
</dbReference>
<feature type="domain" description="TonB-dependent transporter Oar-like beta-barrel" evidence="8">
    <location>
        <begin position="349"/>
        <end position="863"/>
    </location>
</feature>
<comment type="subcellular location">
    <subcellularLocation>
        <location evidence="1 7">Cell outer membrane</location>
        <topology evidence="1 7">Multi-pass membrane protein</topology>
    </subcellularLocation>
</comment>
<evidence type="ECO:0000256" key="3">
    <source>
        <dbReference type="ARBA" id="ARBA00022452"/>
    </source>
</evidence>
<keyword evidence="5 7" id="KW-0472">Membrane</keyword>
<protein>
    <submittedName>
        <fullName evidence="9">Outer membrane receptor protein involved in Fe transport</fullName>
    </submittedName>
</protein>
<evidence type="ECO:0000256" key="5">
    <source>
        <dbReference type="ARBA" id="ARBA00023136"/>
    </source>
</evidence>
<sequence length="982" mass="108205">MRAHLWKNPVAKKILASVMSAIALTSFSGVLYAQIGSASLSGIIEVSDKPTAGIEVTAVNIANGHSYKVVTQANGGYLFTGLPPGDYRLAIAGKNLQEQQQINLRVGQKVNLNIELGKANPEQPVEEMLVLGTQVNYNLGGEIGTNISLEQIESLPQTTRNFLAFADLAPGVQFNEGQDGSTSIQGGAQSPNAINIFIDGVGQKNYVLRGGVTGQDASRGNPFPQSAIAEYKVITQNYSAEYDQLSSAAIVAVTASGTNEFHGGFFYDYSDEGMREKNPNELKDNKKIPSQQIQYGVNVGGPIIQDKLHFFFAYEGKSNSDPRDVVVGAGYDVNKLPANVQAKLGGVSASFEEDLYFGKLSYVINDAQKIELTAKYRDETELTGIGGQRPLEFGTDKNNEETRVVLSHNWRTDNWLNDARITYEDYTFNPRPHTLGNGTILLNAGKQLVLSTGAGRDYQEKSQSGWALQEDFTYIALANHQLKTGIKYKEVELTSVEQQPFNPQYSYNIDYSWTQPYMVEWGAPLAGIGNGAAVADNKQLGLYFQDDWSATERLTINAGLRWDYEESDAYLDYKTPDAVVTALRGWSNLDNSNINVDDYISTGSNRDTFKDAWQPRLGFSYDIGTDNNLVLFGGAGRAFDRNLFDNLQLEATKATFPTYRVNFDSEDPQNNCDPAASNCVAWDPKYLTARGLDELLYANSGAGREVFLVNNDLKTPYSDQFSLGVRGTLGDWDAEFSLSHIKSEDGFVWMLMNRRPDGSFFEPGSSWGQPWAFGIPGYSNGLIGMNALESKADSLYIKLDKPKGDDYWGMTVAYTYTDAQDRRKAGEVFALDYPDIDDYGWHDSLSVPEHRLVIAALFDLPNGFDLSAKLNLESVKTYQGTDCRAGWNACRYNTFQPDGDGFLGYKQLDVAISKQFATGMIAQDSYITLRLDILNVTNAVNHGGYQDWFGGAGENLPANFAQPNGTFNGPPTTLKLGVNWAW</sequence>
<evidence type="ECO:0000259" key="8">
    <source>
        <dbReference type="Pfam" id="PF25183"/>
    </source>
</evidence>
<organism evidence="9 10">
    <name type="scientific">Cellvibrio fibrivorans</name>
    <dbReference type="NCBI Taxonomy" id="126350"/>
    <lineage>
        <taxon>Bacteria</taxon>
        <taxon>Pseudomonadati</taxon>
        <taxon>Pseudomonadota</taxon>
        <taxon>Gammaproteobacteria</taxon>
        <taxon>Cellvibrionales</taxon>
        <taxon>Cellvibrionaceae</taxon>
        <taxon>Cellvibrio</taxon>
    </lineage>
</organism>
<keyword evidence="2 7" id="KW-0813">Transport</keyword>
<dbReference type="InterPro" id="IPR037066">
    <property type="entry name" value="Plug_dom_sf"/>
</dbReference>
<dbReference type="Pfam" id="PF13620">
    <property type="entry name" value="CarboxypepD_reg"/>
    <property type="match status" value="1"/>
</dbReference>
<name>A0ABU1V251_9GAMM</name>
<evidence type="ECO:0000256" key="6">
    <source>
        <dbReference type="ARBA" id="ARBA00023237"/>
    </source>
</evidence>
<keyword evidence="3 7" id="KW-1134">Transmembrane beta strand</keyword>
<comment type="similarity">
    <text evidence="7">Belongs to the TonB-dependent receptor family.</text>
</comment>
<dbReference type="PROSITE" id="PS52016">
    <property type="entry name" value="TONB_DEPENDENT_REC_3"/>
    <property type="match status" value="1"/>
</dbReference>
<evidence type="ECO:0000313" key="10">
    <source>
        <dbReference type="Proteomes" id="UP001253595"/>
    </source>
</evidence>
<keyword evidence="6 7" id="KW-0998">Cell outer membrane</keyword>
<keyword evidence="10" id="KW-1185">Reference proteome</keyword>
<evidence type="ECO:0000256" key="7">
    <source>
        <dbReference type="PROSITE-ProRule" id="PRU01360"/>
    </source>
</evidence>
<comment type="caution">
    <text evidence="9">The sequence shown here is derived from an EMBL/GenBank/DDBJ whole genome shotgun (WGS) entry which is preliminary data.</text>
</comment>
<evidence type="ECO:0000256" key="1">
    <source>
        <dbReference type="ARBA" id="ARBA00004571"/>
    </source>
</evidence>
<dbReference type="Gene3D" id="2.170.130.10">
    <property type="entry name" value="TonB-dependent receptor, plug domain"/>
    <property type="match status" value="1"/>
</dbReference>
<accession>A0ABU1V251</accession>
<dbReference type="InterPro" id="IPR039426">
    <property type="entry name" value="TonB-dep_rcpt-like"/>
</dbReference>
<dbReference type="InterPro" id="IPR057601">
    <property type="entry name" value="Oar-like_b-barrel"/>
</dbReference>
<dbReference type="Proteomes" id="UP001253595">
    <property type="component" value="Unassembled WGS sequence"/>
</dbReference>